<evidence type="ECO:0000313" key="10">
    <source>
        <dbReference type="Proteomes" id="UP000023152"/>
    </source>
</evidence>
<reference evidence="9 10" key="1">
    <citation type="journal article" date="2013" name="Curr. Biol.">
        <title>The Genome of the Foraminiferan Reticulomyxa filosa.</title>
        <authorList>
            <person name="Glockner G."/>
            <person name="Hulsmann N."/>
            <person name="Schleicher M."/>
            <person name="Noegel A.A."/>
            <person name="Eichinger L."/>
            <person name="Gallinger C."/>
            <person name="Pawlowski J."/>
            <person name="Sierra R."/>
            <person name="Euteneuer U."/>
            <person name="Pillet L."/>
            <person name="Moustafa A."/>
            <person name="Platzer M."/>
            <person name="Groth M."/>
            <person name="Szafranski K."/>
            <person name="Schliwa M."/>
        </authorList>
    </citation>
    <scope>NUCLEOTIDE SEQUENCE [LARGE SCALE GENOMIC DNA]</scope>
</reference>
<keyword evidence="8" id="KW-0732">Signal</keyword>
<proteinExistence type="inferred from homology"/>
<feature type="transmembrane region" description="Helical" evidence="7">
    <location>
        <begin position="95"/>
        <end position="115"/>
    </location>
</feature>
<dbReference type="Pfam" id="PF02417">
    <property type="entry name" value="Chromate_transp"/>
    <property type="match status" value="1"/>
</dbReference>
<keyword evidence="4 7" id="KW-0812">Transmembrane</keyword>
<dbReference type="PANTHER" id="PTHR33567">
    <property type="entry name" value="CHROMATE ION TRANSPORTER (EUROFUNG)"/>
    <property type="match status" value="1"/>
</dbReference>
<comment type="subcellular location">
    <subcellularLocation>
        <location evidence="1">Cell membrane</location>
        <topology evidence="1">Multi-pass membrane protein</topology>
    </subcellularLocation>
</comment>
<dbReference type="OrthoDB" id="2160638at2759"/>
<evidence type="ECO:0000256" key="6">
    <source>
        <dbReference type="ARBA" id="ARBA00023136"/>
    </source>
</evidence>
<name>X6MBH9_RETFI</name>
<protein>
    <recommendedName>
        <fullName evidence="11">Chromate transporter</fullName>
    </recommendedName>
</protein>
<organism evidence="9 10">
    <name type="scientific">Reticulomyxa filosa</name>
    <dbReference type="NCBI Taxonomy" id="46433"/>
    <lineage>
        <taxon>Eukaryota</taxon>
        <taxon>Sar</taxon>
        <taxon>Rhizaria</taxon>
        <taxon>Retaria</taxon>
        <taxon>Foraminifera</taxon>
        <taxon>Monothalamids</taxon>
        <taxon>Reticulomyxidae</taxon>
        <taxon>Reticulomyxa</taxon>
    </lineage>
</organism>
<feature type="chain" id="PRO_5004975238" description="Chromate transporter" evidence="8">
    <location>
        <begin position="26"/>
        <end position="268"/>
    </location>
</feature>
<dbReference type="EMBL" id="ASPP01023505">
    <property type="protein sequence ID" value="ETO10365.1"/>
    <property type="molecule type" value="Genomic_DNA"/>
</dbReference>
<sequence length="268" mass="30031">MSKTQGFMYFMMWLVLIIVMPVLRADDPSLPEIWKFFESCFRIGSFIYGGGQVVLPLLFEEVIHPGWLTEQEFWAGFALAQALPGAVSFGIGGALLGWIGLFGPGTLLIFAFLPLWQYVHKWQWFRIALQGINASAIGLIFAGCVLLWNSAVQTHADACVAVLTGALVGIFDVQAPIAIFVGAILGLLLSNTHIVFFAFVVETKTKHLQAILSLYPHFCDNKQPKICLLQLFILSKKPYHDQNFLFSYHYVLVVWQNKLKSLLKLFGT</sequence>
<feature type="signal peptide" evidence="8">
    <location>
        <begin position="1"/>
        <end position="25"/>
    </location>
</feature>
<dbReference type="AlphaFoldDB" id="X6MBH9"/>
<comment type="caution">
    <text evidence="9">The sequence shown here is derived from an EMBL/GenBank/DDBJ whole genome shotgun (WGS) entry which is preliminary data.</text>
</comment>
<evidence type="ECO:0000256" key="5">
    <source>
        <dbReference type="ARBA" id="ARBA00022989"/>
    </source>
</evidence>
<evidence type="ECO:0000256" key="7">
    <source>
        <dbReference type="SAM" id="Phobius"/>
    </source>
</evidence>
<feature type="transmembrane region" description="Helical" evidence="7">
    <location>
        <begin position="177"/>
        <end position="201"/>
    </location>
</feature>
<gene>
    <name evidence="9" type="ORF">RFI_27011</name>
</gene>
<comment type="similarity">
    <text evidence="2">Belongs to the chromate ion transporter (CHR) (TC 2.A.51) family.</text>
</comment>
<evidence type="ECO:0000313" key="9">
    <source>
        <dbReference type="EMBL" id="ETO10365.1"/>
    </source>
</evidence>
<feature type="transmembrane region" description="Helical" evidence="7">
    <location>
        <begin position="127"/>
        <end position="148"/>
    </location>
</feature>
<evidence type="ECO:0000256" key="2">
    <source>
        <dbReference type="ARBA" id="ARBA00005262"/>
    </source>
</evidence>
<dbReference type="Proteomes" id="UP000023152">
    <property type="component" value="Unassembled WGS sequence"/>
</dbReference>
<evidence type="ECO:0000256" key="4">
    <source>
        <dbReference type="ARBA" id="ARBA00022692"/>
    </source>
</evidence>
<accession>X6MBH9</accession>
<dbReference type="PANTHER" id="PTHR33567:SF3">
    <property type="entry name" value="CHROMATE ION TRANSPORTER (EUROFUNG)"/>
    <property type="match status" value="1"/>
</dbReference>
<keyword evidence="3" id="KW-1003">Cell membrane</keyword>
<evidence type="ECO:0000256" key="1">
    <source>
        <dbReference type="ARBA" id="ARBA00004651"/>
    </source>
</evidence>
<keyword evidence="6 7" id="KW-0472">Membrane</keyword>
<keyword evidence="10" id="KW-1185">Reference proteome</keyword>
<evidence type="ECO:0000256" key="8">
    <source>
        <dbReference type="SAM" id="SignalP"/>
    </source>
</evidence>
<evidence type="ECO:0008006" key="11">
    <source>
        <dbReference type="Google" id="ProtNLM"/>
    </source>
</evidence>
<dbReference type="InterPro" id="IPR003370">
    <property type="entry name" value="Chromate_transpt"/>
</dbReference>
<dbReference type="GO" id="GO:0005886">
    <property type="term" value="C:plasma membrane"/>
    <property type="evidence" value="ECO:0007669"/>
    <property type="project" value="UniProtKB-SubCell"/>
</dbReference>
<keyword evidence="5 7" id="KW-1133">Transmembrane helix</keyword>
<dbReference type="GO" id="GO:0015109">
    <property type="term" value="F:chromate transmembrane transporter activity"/>
    <property type="evidence" value="ECO:0007669"/>
    <property type="project" value="InterPro"/>
</dbReference>
<evidence type="ECO:0000256" key="3">
    <source>
        <dbReference type="ARBA" id="ARBA00022475"/>
    </source>
</evidence>